<feature type="region of interest" description="Disordered" evidence="7">
    <location>
        <begin position="1"/>
        <end position="28"/>
    </location>
</feature>
<evidence type="ECO:0000313" key="10">
    <source>
        <dbReference type="Proteomes" id="UP000886998"/>
    </source>
</evidence>
<dbReference type="GO" id="GO:0000398">
    <property type="term" value="P:mRNA splicing, via spliceosome"/>
    <property type="evidence" value="ECO:0007669"/>
    <property type="project" value="TreeGrafter"/>
</dbReference>
<evidence type="ECO:0000256" key="5">
    <source>
        <dbReference type="ARBA" id="ARBA00023242"/>
    </source>
</evidence>
<keyword evidence="4" id="KW-0508">mRNA splicing</keyword>
<keyword evidence="5" id="KW-0539">Nucleus</keyword>
<feature type="domain" description="RRM" evidence="8">
    <location>
        <begin position="29"/>
        <end position="108"/>
    </location>
</feature>
<dbReference type="GO" id="GO:0061574">
    <property type="term" value="C:ASAP complex"/>
    <property type="evidence" value="ECO:0007669"/>
    <property type="project" value="TreeGrafter"/>
</dbReference>
<dbReference type="SMART" id="SM00360">
    <property type="entry name" value="RRM"/>
    <property type="match status" value="1"/>
</dbReference>
<evidence type="ECO:0000259" key="8">
    <source>
        <dbReference type="PROSITE" id="PS50102"/>
    </source>
</evidence>
<gene>
    <name evidence="9" type="primary">rnps1-a</name>
    <name evidence="9" type="ORF">TNIN_364041</name>
</gene>
<dbReference type="CDD" id="cd12365">
    <property type="entry name" value="RRM_RNPS1"/>
    <property type="match status" value="1"/>
</dbReference>
<dbReference type="PANTHER" id="PTHR15481:SF0">
    <property type="entry name" value="LD23870P-RELATED"/>
    <property type="match status" value="1"/>
</dbReference>
<comment type="caution">
    <text evidence="9">The sequence shown here is derived from an EMBL/GenBank/DDBJ whole genome shotgun (WGS) entry which is preliminary data.</text>
</comment>
<reference evidence="9" key="1">
    <citation type="submission" date="2020-08" db="EMBL/GenBank/DDBJ databases">
        <title>Multicomponent nature underlies the extraordinary mechanical properties of spider dragline silk.</title>
        <authorList>
            <person name="Kono N."/>
            <person name="Nakamura H."/>
            <person name="Mori M."/>
            <person name="Yoshida Y."/>
            <person name="Ohtoshi R."/>
            <person name="Malay A.D."/>
            <person name="Moran D.A.P."/>
            <person name="Tomita M."/>
            <person name="Numata K."/>
            <person name="Arakawa K."/>
        </authorList>
    </citation>
    <scope>NUCLEOTIDE SEQUENCE</scope>
</reference>
<dbReference type="InterPro" id="IPR012677">
    <property type="entry name" value="Nucleotide-bd_a/b_plait_sf"/>
</dbReference>
<accession>A0A8X6X5L7</accession>
<protein>
    <submittedName>
        <fullName evidence="9">RNA-binding protein with serine-rich domain 1-A</fullName>
    </submittedName>
</protein>
<dbReference type="InterPro" id="IPR035979">
    <property type="entry name" value="RBD_domain_sf"/>
</dbReference>
<feature type="region of interest" description="Disordered" evidence="7">
    <location>
        <begin position="111"/>
        <end position="178"/>
    </location>
</feature>
<dbReference type="OrthoDB" id="252020at2759"/>
<dbReference type="Gene3D" id="3.30.70.330">
    <property type="match status" value="1"/>
</dbReference>
<dbReference type="Pfam" id="PF00076">
    <property type="entry name" value="RRM_1"/>
    <property type="match status" value="1"/>
</dbReference>
<dbReference type="GO" id="GO:0005737">
    <property type="term" value="C:cytoplasm"/>
    <property type="evidence" value="ECO:0007669"/>
    <property type="project" value="TreeGrafter"/>
</dbReference>
<dbReference type="InterPro" id="IPR034201">
    <property type="entry name" value="RNPS1_RRM"/>
</dbReference>
<dbReference type="PANTHER" id="PTHR15481">
    <property type="entry name" value="RIBONUCLEIC ACID BINDING PROTEIN S1"/>
    <property type="match status" value="1"/>
</dbReference>
<sequence length="178" mass="20777">MSQFGTLKRLSVKSPSVKRRRKSPSPRLTKIQVSRLTRNVTKEHVQEIFSTYGPLRNVDLVIDRDRPHLSRGFAYVEFENPEDAEKALNYMDGGQIDGQEVSASLVQFHPAPQRLRMPRPSPMGMRRAPPPWRRSPPGRMRGSMRARRRSPPRYRRRTRSRSRSINRRRQRSSSSSSR</sequence>
<keyword evidence="2" id="KW-0507">mRNA processing</keyword>
<dbReference type="Proteomes" id="UP000886998">
    <property type="component" value="Unassembled WGS sequence"/>
</dbReference>
<keyword evidence="3 6" id="KW-0694">RNA-binding</keyword>
<keyword evidence="10" id="KW-1185">Reference proteome</keyword>
<organism evidence="9 10">
    <name type="scientific">Trichonephila inaurata madagascariensis</name>
    <dbReference type="NCBI Taxonomy" id="2747483"/>
    <lineage>
        <taxon>Eukaryota</taxon>
        <taxon>Metazoa</taxon>
        <taxon>Ecdysozoa</taxon>
        <taxon>Arthropoda</taxon>
        <taxon>Chelicerata</taxon>
        <taxon>Arachnida</taxon>
        <taxon>Araneae</taxon>
        <taxon>Araneomorphae</taxon>
        <taxon>Entelegynae</taxon>
        <taxon>Araneoidea</taxon>
        <taxon>Nephilidae</taxon>
        <taxon>Trichonephila</taxon>
        <taxon>Trichonephila inaurata</taxon>
    </lineage>
</organism>
<name>A0A8X6X5L7_9ARAC</name>
<evidence type="ECO:0000256" key="7">
    <source>
        <dbReference type="SAM" id="MobiDB-lite"/>
    </source>
</evidence>
<evidence type="ECO:0000256" key="6">
    <source>
        <dbReference type="PROSITE-ProRule" id="PRU00176"/>
    </source>
</evidence>
<dbReference type="GO" id="GO:0005654">
    <property type="term" value="C:nucleoplasm"/>
    <property type="evidence" value="ECO:0007669"/>
    <property type="project" value="TreeGrafter"/>
</dbReference>
<proteinExistence type="predicted"/>
<dbReference type="SUPFAM" id="SSF54928">
    <property type="entry name" value="RNA-binding domain, RBD"/>
    <property type="match status" value="1"/>
</dbReference>
<dbReference type="GO" id="GO:0003723">
    <property type="term" value="F:RNA binding"/>
    <property type="evidence" value="ECO:0007669"/>
    <property type="project" value="UniProtKB-UniRule"/>
</dbReference>
<evidence type="ECO:0000313" key="9">
    <source>
        <dbReference type="EMBL" id="GFY45851.1"/>
    </source>
</evidence>
<dbReference type="EMBL" id="BMAV01005086">
    <property type="protein sequence ID" value="GFY45851.1"/>
    <property type="molecule type" value="Genomic_DNA"/>
</dbReference>
<dbReference type="InterPro" id="IPR000504">
    <property type="entry name" value="RRM_dom"/>
</dbReference>
<evidence type="ECO:0000256" key="1">
    <source>
        <dbReference type="ARBA" id="ARBA00004123"/>
    </source>
</evidence>
<evidence type="ECO:0000256" key="2">
    <source>
        <dbReference type="ARBA" id="ARBA00022664"/>
    </source>
</evidence>
<dbReference type="AlphaFoldDB" id="A0A8X6X5L7"/>
<comment type="subcellular location">
    <subcellularLocation>
        <location evidence="1">Nucleus</location>
    </subcellularLocation>
</comment>
<feature type="compositionally biased region" description="Basic residues" evidence="7">
    <location>
        <begin position="142"/>
        <end position="171"/>
    </location>
</feature>
<dbReference type="PROSITE" id="PS50102">
    <property type="entry name" value="RRM"/>
    <property type="match status" value="1"/>
</dbReference>
<evidence type="ECO:0000256" key="4">
    <source>
        <dbReference type="ARBA" id="ARBA00023187"/>
    </source>
</evidence>
<evidence type="ECO:0000256" key="3">
    <source>
        <dbReference type="ARBA" id="ARBA00022884"/>
    </source>
</evidence>